<accession>A0ABS8V4D2</accession>
<evidence type="ECO:0008006" key="4">
    <source>
        <dbReference type="Google" id="ProtNLM"/>
    </source>
</evidence>
<comment type="caution">
    <text evidence="2">The sequence shown here is derived from an EMBL/GenBank/DDBJ whole genome shotgun (WGS) entry which is preliminary data.</text>
</comment>
<dbReference type="Proteomes" id="UP000823775">
    <property type="component" value="Unassembled WGS sequence"/>
</dbReference>
<dbReference type="PANTHER" id="PTHR35988">
    <property type="entry name" value="15-CIS-ZETA-CAROTENE ISOMERASE, CHLOROPLASTIC"/>
    <property type="match status" value="1"/>
</dbReference>
<dbReference type="PANTHER" id="PTHR35988:SF2">
    <property type="entry name" value="15-CIS-ZETA-CAROTENE ISOMERASE, CHLOROPLASTIC"/>
    <property type="match status" value="1"/>
</dbReference>
<proteinExistence type="predicted"/>
<gene>
    <name evidence="2" type="ORF">HAX54_028364</name>
</gene>
<keyword evidence="3" id="KW-1185">Reference proteome</keyword>
<name>A0ABS8V4D2_DATST</name>
<reference evidence="2 3" key="1">
    <citation type="journal article" date="2021" name="BMC Genomics">
        <title>Datura genome reveals duplications of psychoactive alkaloid biosynthetic genes and high mutation rate following tissue culture.</title>
        <authorList>
            <person name="Rajewski A."/>
            <person name="Carter-House D."/>
            <person name="Stajich J."/>
            <person name="Litt A."/>
        </authorList>
    </citation>
    <scope>NUCLEOTIDE SEQUENCE [LARGE SCALE GENOMIC DNA]</scope>
    <source>
        <strain evidence="2">AR-01</strain>
    </source>
</reference>
<evidence type="ECO:0000313" key="3">
    <source>
        <dbReference type="Proteomes" id="UP000823775"/>
    </source>
</evidence>
<feature type="region of interest" description="Disordered" evidence="1">
    <location>
        <begin position="65"/>
        <end position="92"/>
    </location>
</feature>
<organism evidence="2 3">
    <name type="scientific">Datura stramonium</name>
    <name type="common">Jimsonweed</name>
    <name type="synonym">Common thornapple</name>
    <dbReference type="NCBI Taxonomy" id="4076"/>
    <lineage>
        <taxon>Eukaryota</taxon>
        <taxon>Viridiplantae</taxon>
        <taxon>Streptophyta</taxon>
        <taxon>Embryophyta</taxon>
        <taxon>Tracheophyta</taxon>
        <taxon>Spermatophyta</taxon>
        <taxon>Magnoliopsida</taxon>
        <taxon>eudicotyledons</taxon>
        <taxon>Gunneridae</taxon>
        <taxon>Pentapetalae</taxon>
        <taxon>asterids</taxon>
        <taxon>lamiids</taxon>
        <taxon>Solanales</taxon>
        <taxon>Solanaceae</taxon>
        <taxon>Solanoideae</taxon>
        <taxon>Datureae</taxon>
        <taxon>Datura</taxon>
    </lineage>
</organism>
<evidence type="ECO:0000313" key="2">
    <source>
        <dbReference type="EMBL" id="MCD9641882.1"/>
    </source>
</evidence>
<sequence length="92" mass="10610">MHLWETGIMRITRHPQVIWCLAHALWIGEFSCSSSLSRSDRHHLFGAWNGDRRLGPFDMCGSDPRFQRCQHEKTKTNPPEKTKGEESSSSVK</sequence>
<dbReference type="EMBL" id="JACEIK010003486">
    <property type="protein sequence ID" value="MCD9641882.1"/>
    <property type="molecule type" value="Genomic_DNA"/>
</dbReference>
<protein>
    <recommendedName>
        <fullName evidence="4">Secreted protein</fullName>
    </recommendedName>
</protein>
<feature type="compositionally biased region" description="Basic and acidic residues" evidence="1">
    <location>
        <begin position="65"/>
        <end position="86"/>
    </location>
</feature>
<evidence type="ECO:0000256" key="1">
    <source>
        <dbReference type="SAM" id="MobiDB-lite"/>
    </source>
</evidence>